<gene>
    <name evidence="1" type="ORF">EV199_4750</name>
</gene>
<keyword evidence="2" id="KW-1185">Reference proteome</keyword>
<evidence type="ECO:0000313" key="2">
    <source>
        <dbReference type="Proteomes" id="UP000293874"/>
    </source>
</evidence>
<dbReference type="SUPFAM" id="SSF47781">
    <property type="entry name" value="RuvA domain 2-like"/>
    <property type="match status" value="1"/>
</dbReference>
<dbReference type="Gene3D" id="1.10.150.280">
    <property type="entry name" value="AF1531-like domain"/>
    <property type="match status" value="1"/>
</dbReference>
<dbReference type="AlphaFoldDB" id="A0A4Q7MKV5"/>
<organism evidence="1 2">
    <name type="scientific">Pseudobacter ginsenosidimutans</name>
    <dbReference type="NCBI Taxonomy" id="661488"/>
    <lineage>
        <taxon>Bacteria</taxon>
        <taxon>Pseudomonadati</taxon>
        <taxon>Bacteroidota</taxon>
        <taxon>Chitinophagia</taxon>
        <taxon>Chitinophagales</taxon>
        <taxon>Chitinophagaceae</taxon>
        <taxon>Pseudobacter</taxon>
    </lineage>
</organism>
<dbReference type="RefSeq" id="WP_130543300.1">
    <property type="nucleotide sequence ID" value="NZ_SGXA01000003.1"/>
</dbReference>
<dbReference type="InterPro" id="IPR010994">
    <property type="entry name" value="RuvA_2-like"/>
</dbReference>
<proteinExistence type="predicted"/>
<protein>
    <submittedName>
        <fullName evidence="1">Helix-hairpin-helix protein</fullName>
    </submittedName>
</protein>
<evidence type="ECO:0000313" key="1">
    <source>
        <dbReference type="EMBL" id="RZS68926.1"/>
    </source>
</evidence>
<name>A0A4Q7MKV5_9BACT</name>
<reference evidence="1 2" key="1">
    <citation type="submission" date="2019-02" db="EMBL/GenBank/DDBJ databases">
        <title>Genomic Encyclopedia of Type Strains, Phase IV (KMG-IV): sequencing the most valuable type-strain genomes for metagenomic binning, comparative biology and taxonomic classification.</title>
        <authorList>
            <person name="Goeker M."/>
        </authorList>
    </citation>
    <scope>NUCLEOTIDE SEQUENCE [LARGE SCALE GENOMIC DNA]</scope>
    <source>
        <strain evidence="1 2">DSM 18116</strain>
    </source>
</reference>
<comment type="caution">
    <text evidence="1">The sequence shown here is derived from an EMBL/GenBank/DDBJ whole genome shotgun (WGS) entry which is preliminary data.</text>
</comment>
<accession>A0A4Q7MKV5</accession>
<dbReference type="Proteomes" id="UP000293874">
    <property type="component" value="Unassembled WGS sequence"/>
</dbReference>
<dbReference type="EMBL" id="SGXA01000003">
    <property type="protein sequence ID" value="RZS68926.1"/>
    <property type="molecule type" value="Genomic_DNA"/>
</dbReference>
<sequence length="671" mass="78112">MKKMIHLLLLMVLGFRGWSQEEEEQLEIQEMQLEQQLVREETIPEDDGQWQEAAAYRRRPLQLNRAGEEELQSLQLLQPWQIRSLLLYRKTFGKLLSVYELQAVPGWDHETILRVLPFLSIAADEAADLPFFHRFRGGEKNLLVRSGKLFSTESPSSFIRYRYKMERQLQWGFTAEKDAGEAFFQGVQRNGFDFYSIHLYARRAGPFKVLALGDFQVNMGQGLIQWQGMSYAFGAVLSLKKQTDVLQPYSSAGEFNFHRGAGFTIEHRALQFTSFVSHRKLSAHLKQDSAGTYFNNFVSSGYHRTPSEQKARQSVPILVAGASLRWRKTAWQLGLNAVQYHFGFPMRKPAPLYKLFAIEGNRWSNASVDYSVTIRNIHFFGEAAIDRRNALAFTNGLLCSLHPALQLGLSYRYFSKEFQSMFSTAVSQSAAVSNEEGIGLRFEWQPARRWKVQATMDIFRFPWLKYRIDAPANGYEHLFLVLHQPSKKISLQCRYQLSSKPVNQSDSLALKFPAWQQRRQWRLQWRWEMSSRCVIAQRTEYLVAGSKDALEETGFSCWLEGSYKPGRKWMFNARLHFYETGGYQSRIYSYERDLLYSYSMPAFAGNAIRSYALIRYKLERRHSQGMKKKLSAECWIKYAFALRPSGVRMPEEPEENGVSNEFRIQWLFQLH</sequence>